<dbReference type="EMBL" id="CP000482">
    <property type="protein sequence ID" value="ABL00723.1"/>
    <property type="molecule type" value="Genomic_DNA"/>
</dbReference>
<feature type="region of interest" description="Disordered" evidence="1">
    <location>
        <begin position="39"/>
        <end position="59"/>
    </location>
</feature>
<proteinExistence type="predicted"/>
<evidence type="ECO:0000313" key="2">
    <source>
        <dbReference type="EMBL" id="ABL00723.1"/>
    </source>
</evidence>
<gene>
    <name evidence="2" type="ordered locus">Ppro_3129</name>
</gene>
<feature type="region of interest" description="Disordered" evidence="1">
    <location>
        <begin position="468"/>
        <end position="493"/>
    </location>
</feature>
<reference evidence="2 3" key="1">
    <citation type="submission" date="2006-10" db="EMBL/GenBank/DDBJ databases">
        <title>Complete sequence of chromosome of Pelobacter propionicus DSM 2379.</title>
        <authorList>
            <consortium name="US DOE Joint Genome Institute"/>
            <person name="Copeland A."/>
            <person name="Lucas S."/>
            <person name="Lapidus A."/>
            <person name="Barry K."/>
            <person name="Detter J.C."/>
            <person name="Glavina del Rio T."/>
            <person name="Hammon N."/>
            <person name="Israni S."/>
            <person name="Dalin E."/>
            <person name="Tice H."/>
            <person name="Pitluck S."/>
            <person name="Saunders E."/>
            <person name="Brettin T."/>
            <person name="Bruce D."/>
            <person name="Han C."/>
            <person name="Tapia R."/>
            <person name="Schmutz J."/>
            <person name="Larimer F."/>
            <person name="Land M."/>
            <person name="Hauser L."/>
            <person name="Kyrpides N."/>
            <person name="Kim E."/>
            <person name="Lovley D."/>
            <person name="Richardson P."/>
        </authorList>
    </citation>
    <scope>NUCLEOTIDE SEQUENCE [LARGE SCALE GENOMIC DNA]</scope>
    <source>
        <strain evidence="3">DSM 2379 / NBRC 103807 / OttBd1</strain>
    </source>
</reference>
<keyword evidence="3" id="KW-1185">Reference proteome</keyword>
<evidence type="ECO:0000313" key="3">
    <source>
        <dbReference type="Proteomes" id="UP000006732"/>
    </source>
</evidence>
<feature type="region of interest" description="Disordered" evidence="1">
    <location>
        <begin position="375"/>
        <end position="416"/>
    </location>
</feature>
<dbReference type="AlphaFoldDB" id="A1ATQ2"/>
<organism evidence="2 3">
    <name type="scientific">Pelobacter propionicus (strain DSM 2379 / NBRC 103807 / OttBd1)</name>
    <dbReference type="NCBI Taxonomy" id="338966"/>
    <lineage>
        <taxon>Bacteria</taxon>
        <taxon>Pseudomonadati</taxon>
        <taxon>Thermodesulfobacteriota</taxon>
        <taxon>Desulfuromonadia</taxon>
        <taxon>Desulfuromonadales</taxon>
        <taxon>Desulfuromonadaceae</taxon>
        <taxon>Pelobacter</taxon>
    </lineage>
</organism>
<dbReference type="RefSeq" id="WP_011736955.1">
    <property type="nucleotide sequence ID" value="NC_008609.1"/>
</dbReference>
<accession>A1ATQ2</accession>
<evidence type="ECO:0000256" key="1">
    <source>
        <dbReference type="SAM" id="MobiDB-lite"/>
    </source>
</evidence>
<dbReference type="HOGENOM" id="CLU_537302_0_0_7"/>
<feature type="compositionally biased region" description="Gly residues" evidence="1">
    <location>
        <begin position="388"/>
        <end position="399"/>
    </location>
</feature>
<name>A1ATQ2_PELPD</name>
<dbReference type="Proteomes" id="UP000006732">
    <property type="component" value="Chromosome"/>
</dbReference>
<protein>
    <submittedName>
        <fullName evidence="2">Uncharacterized protein</fullName>
    </submittedName>
</protein>
<dbReference type="KEGG" id="ppd:Ppro_3129"/>
<sequence>MGTTNNWMADGLNAYVSLARQGLAERKLEVDMETKNQQMQLATNQDQRSAASAGLSNQATQLQIDEAKTKQSERTNFQSQLRDYITMKTAANPSIPNTLDPAEIERSTQEAYNLAHTANMLGQLPDNTAQSFGVKDLPPYAQQVLVEGPGKAARLRAGTVHKDPNTGMEYSVTGDLGPVHVVKKPGQPAVIMPTMMVAGKDANGQVVSWEVPFTENKSNDPNDQVRAITPDFLMYRAGNQLAALKKAQEKGISPAVASAEDKYNMILSMPYEKQLEWWQGVMKNETAKREKYVTDAAVARAAQPYADQIKKLSGTPEQKRTSATAIMLGAPSEVVDHLLKSSKAVNDMFPDSKRNVVVANTGDGVYAVDGVTGQKVSKIGGPTKVPNYGGGKSSGGGRSRSGSSSSELKPRERLTSIDKDIKELHTDNRALQKELRITYDREGKSGINQAIAENNRRLKELSGEKSAIMGRGGGQAPQQPTKPPLTSFISNSGNSVTPLSQRFGLTF</sequence>
<dbReference type="STRING" id="338966.Ppro_3129"/>